<evidence type="ECO:0000313" key="3">
    <source>
        <dbReference type="EMBL" id="ORE18605.1"/>
    </source>
</evidence>
<gene>
    <name evidence="3" type="ORF">BCV71DRAFT_284893</name>
</gene>
<dbReference type="SUPFAM" id="SSF63748">
    <property type="entry name" value="Tudor/PWWP/MBT"/>
    <property type="match status" value="1"/>
</dbReference>
<evidence type="ECO:0000256" key="1">
    <source>
        <dbReference type="SAM" id="MobiDB-lite"/>
    </source>
</evidence>
<feature type="domain" description="PWWP" evidence="2">
    <location>
        <begin position="8"/>
        <end position="72"/>
    </location>
</feature>
<dbReference type="PROSITE" id="PS50812">
    <property type="entry name" value="PWWP"/>
    <property type="match status" value="1"/>
</dbReference>
<dbReference type="Pfam" id="PF00855">
    <property type="entry name" value="PWWP"/>
    <property type="match status" value="1"/>
</dbReference>
<dbReference type="AlphaFoldDB" id="A0A1X0S2R5"/>
<dbReference type="Gene3D" id="1.20.930.10">
    <property type="entry name" value="Conserved domain common to transcription factors TFIIS, elongin A, CRSP70"/>
    <property type="match status" value="1"/>
</dbReference>
<evidence type="ECO:0000313" key="4">
    <source>
        <dbReference type="Proteomes" id="UP000242381"/>
    </source>
</evidence>
<dbReference type="EMBL" id="KV921326">
    <property type="protein sequence ID" value="ORE18605.1"/>
    <property type="molecule type" value="Genomic_DNA"/>
</dbReference>
<reference evidence="3 4" key="1">
    <citation type="journal article" date="2016" name="Proc. Natl. Acad. Sci. U.S.A.">
        <title>Lipid metabolic changes in an early divergent fungus govern the establishment of a mutualistic symbiosis with endobacteria.</title>
        <authorList>
            <person name="Lastovetsky O.A."/>
            <person name="Gaspar M.L."/>
            <person name="Mondo S.J."/>
            <person name="LaButti K.M."/>
            <person name="Sandor L."/>
            <person name="Grigoriev I.V."/>
            <person name="Henry S.A."/>
            <person name="Pawlowska T.E."/>
        </authorList>
    </citation>
    <scope>NUCLEOTIDE SEQUENCE [LARGE SCALE GENOMIC DNA]</scope>
    <source>
        <strain evidence="3 4">ATCC 11559</strain>
    </source>
</reference>
<evidence type="ECO:0000259" key="2">
    <source>
        <dbReference type="PROSITE" id="PS50812"/>
    </source>
</evidence>
<name>A0A1X0S2R5_RHIZD</name>
<proteinExistence type="predicted"/>
<dbReference type="OMA" id="NEMADME"/>
<dbReference type="VEuPathDB" id="FungiDB:BCV72DRAFT_115143"/>
<dbReference type="SUPFAM" id="SSF47676">
    <property type="entry name" value="Conserved domain common to transcription factors TFIIS, elongin A, CRSP70"/>
    <property type="match status" value="1"/>
</dbReference>
<dbReference type="SMART" id="SM00293">
    <property type="entry name" value="PWWP"/>
    <property type="match status" value="1"/>
</dbReference>
<dbReference type="InterPro" id="IPR035441">
    <property type="entry name" value="TFIIS/LEDGF_dom_sf"/>
</dbReference>
<sequence>MSIQEYAPGDTVFAKLRGYPWWPARVENDKDIPPQVLKKKSKTKGLLYTVFFYGSRDYGFFGPESVRPFDREEVERDLKAKKYRTKELIHAIQQALNPSSLEEKERETNRDSQKRTRKRGRSEDERTKKRSKSLSVEKDDEGIVKKNEMADMESFKKTAEFKRVYHIRHKLQKLVYGKEPGEIPKEDYVKISAIIDEIEQLTMTVELIKFTKIAKVLNYACNYCFEENEFDINQRCIQVLKKWKPLFDHHSSQPQLAIFQS</sequence>
<dbReference type="Gene3D" id="2.30.30.140">
    <property type="match status" value="1"/>
</dbReference>
<dbReference type="PANTHER" id="PTHR12550:SF70">
    <property type="entry name" value="JIL-1 ANCHORING AND STABILIZING PROTEIN, ISOFORM A"/>
    <property type="match status" value="1"/>
</dbReference>
<feature type="compositionally biased region" description="Basic and acidic residues" evidence="1">
    <location>
        <begin position="101"/>
        <end position="114"/>
    </location>
</feature>
<dbReference type="InterPro" id="IPR017923">
    <property type="entry name" value="TFIIS_N"/>
</dbReference>
<dbReference type="PANTHER" id="PTHR12550">
    <property type="entry name" value="HEPATOMA-DERIVED GROWTH FACTOR-RELATED"/>
    <property type="match status" value="1"/>
</dbReference>
<protein>
    <submittedName>
        <fullName evidence="3">Tudor/PWWP/MBT</fullName>
    </submittedName>
</protein>
<organism evidence="3 4">
    <name type="scientific">Rhizopus microsporus</name>
    <dbReference type="NCBI Taxonomy" id="58291"/>
    <lineage>
        <taxon>Eukaryota</taxon>
        <taxon>Fungi</taxon>
        <taxon>Fungi incertae sedis</taxon>
        <taxon>Mucoromycota</taxon>
        <taxon>Mucoromycotina</taxon>
        <taxon>Mucoromycetes</taxon>
        <taxon>Mucorales</taxon>
        <taxon>Mucorineae</taxon>
        <taxon>Rhizopodaceae</taxon>
        <taxon>Rhizopus</taxon>
    </lineage>
</organism>
<dbReference type="Pfam" id="PF08711">
    <property type="entry name" value="Med26"/>
    <property type="match status" value="1"/>
</dbReference>
<feature type="region of interest" description="Disordered" evidence="1">
    <location>
        <begin position="94"/>
        <end position="138"/>
    </location>
</feature>
<dbReference type="Proteomes" id="UP000242381">
    <property type="component" value="Unassembled WGS sequence"/>
</dbReference>
<accession>A0A1X0S2R5</accession>
<dbReference type="CDD" id="cd05162">
    <property type="entry name" value="PWWP"/>
    <property type="match status" value="1"/>
</dbReference>
<dbReference type="InterPro" id="IPR000313">
    <property type="entry name" value="PWWP_dom"/>
</dbReference>